<comment type="cofactor">
    <cofactor evidence="1">
        <name>Mn(2+)</name>
        <dbReference type="ChEBI" id="CHEBI:29035"/>
    </cofactor>
</comment>
<dbReference type="PROSITE" id="PS51462">
    <property type="entry name" value="NUDIX"/>
    <property type="match status" value="1"/>
</dbReference>
<protein>
    <recommendedName>
        <fullName evidence="7">Nudix hydrolase domain-containing protein</fullName>
    </recommendedName>
</protein>
<dbReference type="SUPFAM" id="SSF55811">
    <property type="entry name" value="Nudix"/>
    <property type="match status" value="1"/>
</dbReference>
<name>A0A381UHD4_9ZZZZ</name>
<dbReference type="PANTHER" id="PTHR12318:SF0">
    <property type="entry name" value="ACYL-COENZYME A DIPHOSPHATASE NUDT19"/>
    <property type="match status" value="1"/>
</dbReference>
<evidence type="ECO:0000256" key="2">
    <source>
        <dbReference type="ARBA" id="ARBA00001946"/>
    </source>
</evidence>
<evidence type="ECO:0000256" key="4">
    <source>
        <dbReference type="ARBA" id="ARBA00022801"/>
    </source>
</evidence>
<dbReference type="GO" id="GO:0016818">
    <property type="term" value="F:hydrolase activity, acting on acid anhydrides, in phosphorus-containing anhydrides"/>
    <property type="evidence" value="ECO:0007669"/>
    <property type="project" value="InterPro"/>
</dbReference>
<evidence type="ECO:0000256" key="6">
    <source>
        <dbReference type="ARBA" id="ARBA00023211"/>
    </source>
</evidence>
<organism evidence="8">
    <name type="scientific">marine metagenome</name>
    <dbReference type="NCBI Taxonomy" id="408172"/>
    <lineage>
        <taxon>unclassified sequences</taxon>
        <taxon>metagenomes</taxon>
        <taxon>ecological metagenomes</taxon>
    </lineage>
</organism>
<evidence type="ECO:0000313" key="8">
    <source>
        <dbReference type="EMBL" id="SVA27559.1"/>
    </source>
</evidence>
<reference evidence="8" key="1">
    <citation type="submission" date="2018-05" db="EMBL/GenBank/DDBJ databases">
        <authorList>
            <person name="Lanie J.A."/>
            <person name="Ng W.-L."/>
            <person name="Kazmierczak K.M."/>
            <person name="Andrzejewski T.M."/>
            <person name="Davidsen T.M."/>
            <person name="Wayne K.J."/>
            <person name="Tettelin H."/>
            <person name="Glass J.I."/>
            <person name="Rusch D."/>
            <person name="Podicherti R."/>
            <person name="Tsui H.-C.T."/>
            <person name="Winkler M.E."/>
        </authorList>
    </citation>
    <scope>NUCLEOTIDE SEQUENCE</scope>
</reference>
<dbReference type="InterPro" id="IPR039121">
    <property type="entry name" value="NUDT19"/>
</dbReference>
<sequence length="170" mass="19324">MNQSKYNINHQFADPNSPENNLESAATIILIRDVSNVAEVFMIKRATKSNFGGAWVFPGGKVDNEDSKNNILEYCQGLDDKEASSILSLNEGGLSYWVACIRECFEECGVLLAYRENGHLYRPSLDETNLLNDLRRQLNNESLVFIDILKKLNLRLAVDRILYLSHWVTP</sequence>
<dbReference type="Pfam" id="PF00293">
    <property type="entry name" value="NUDIX"/>
    <property type="match status" value="1"/>
</dbReference>
<gene>
    <name evidence="8" type="ORF">METZ01_LOCUS80413</name>
</gene>
<keyword evidence="4" id="KW-0378">Hydrolase</keyword>
<evidence type="ECO:0000256" key="3">
    <source>
        <dbReference type="ARBA" id="ARBA00022723"/>
    </source>
</evidence>
<keyword evidence="5" id="KW-0460">Magnesium</keyword>
<dbReference type="PANTHER" id="PTHR12318">
    <property type="entry name" value="TESTOSTERONE-REGULATED PROTEIN RP2"/>
    <property type="match status" value="1"/>
</dbReference>
<dbReference type="Gene3D" id="3.90.79.10">
    <property type="entry name" value="Nucleoside Triphosphate Pyrophosphohydrolase"/>
    <property type="match status" value="1"/>
</dbReference>
<evidence type="ECO:0000256" key="5">
    <source>
        <dbReference type="ARBA" id="ARBA00022842"/>
    </source>
</evidence>
<feature type="domain" description="Nudix hydrolase" evidence="7">
    <location>
        <begin position="21"/>
        <end position="170"/>
    </location>
</feature>
<accession>A0A381UHD4</accession>
<dbReference type="AlphaFoldDB" id="A0A381UHD4"/>
<feature type="non-terminal residue" evidence="8">
    <location>
        <position position="170"/>
    </location>
</feature>
<evidence type="ECO:0000259" key="7">
    <source>
        <dbReference type="PROSITE" id="PS51462"/>
    </source>
</evidence>
<dbReference type="EMBL" id="UINC01006442">
    <property type="protein sequence ID" value="SVA27559.1"/>
    <property type="molecule type" value="Genomic_DNA"/>
</dbReference>
<dbReference type="InterPro" id="IPR000086">
    <property type="entry name" value="NUDIX_hydrolase_dom"/>
</dbReference>
<evidence type="ECO:0000256" key="1">
    <source>
        <dbReference type="ARBA" id="ARBA00001936"/>
    </source>
</evidence>
<keyword evidence="3" id="KW-0479">Metal-binding</keyword>
<comment type="cofactor">
    <cofactor evidence="2">
        <name>Mg(2+)</name>
        <dbReference type="ChEBI" id="CHEBI:18420"/>
    </cofactor>
</comment>
<dbReference type="InterPro" id="IPR015797">
    <property type="entry name" value="NUDIX_hydrolase-like_dom_sf"/>
</dbReference>
<keyword evidence="6" id="KW-0464">Manganese</keyword>
<proteinExistence type="predicted"/>
<dbReference type="GO" id="GO:0046872">
    <property type="term" value="F:metal ion binding"/>
    <property type="evidence" value="ECO:0007669"/>
    <property type="project" value="UniProtKB-KW"/>
</dbReference>